<gene>
    <name evidence="1" type="ORF">IHE45_13G037100</name>
</gene>
<protein>
    <submittedName>
        <fullName evidence="1">CCCH zinc finger domain-containing protein</fullName>
    </submittedName>
</protein>
<keyword evidence="2" id="KW-1185">Reference proteome</keyword>
<sequence length="552" mass="62571">MELSDTNFSTRMEISSCTKIILGRLQKLEPENAQRIMGYLLLSHTQEEMIDYAIGPDSQIHELINEAKACLASSVNVAASSPTQPHNHSIPGQYVPFSSTVSRPFSSSSSLQVAAPSPLWDAYIASEQQQEVAMPNLVLAHPSSVDFSIEDQPEYSSNYLYQDAALACSLGPRSGLRLASGLHEYPLKPCHYYYKGFCRNGNNCRYFHGREISDGFSLSNELDINETVNEDHAFGSGSLEKLELEIRELLLSRNGVPISIASLPLLYQEKYGRPLQADGYLTESQRHRKAGYSLTKLLGRLKNGIRLVDRAHGQHSVVLTEDALRYMDLRNERNELLEATAPSCQIYLTFPADSTFNEEDVLKYFNKFGPVRDVRIPRQEKRMFGFVSFMYPETVKLIFSKGFPHFICGSRILVKPYKEKPKLNDRRAVERMEHHPMYYPSHSFESDVEPPNSNSIPILFGKSRFHSWLGIEEHEHAIEEERRHLLNLQLNPATHTPNFLFSHSLQDLKISDDYLSSPGTATDFRATSTGNNHIDQDFDHIELPDSPFASPH</sequence>
<evidence type="ECO:0000313" key="2">
    <source>
        <dbReference type="Proteomes" id="UP000827976"/>
    </source>
</evidence>
<dbReference type="Proteomes" id="UP000827976">
    <property type="component" value="Chromosome 13"/>
</dbReference>
<evidence type="ECO:0000313" key="1">
    <source>
        <dbReference type="EMBL" id="KAH7665486.1"/>
    </source>
</evidence>
<proteinExistence type="predicted"/>
<name>A0ACB7UX61_DIOAL</name>
<comment type="caution">
    <text evidence="1">The sequence shown here is derived from an EMBL/GenBank/DDBJ whole genome shotgun (WGS) entry which is preliminary data.</text>
</comment>
<accession>A0ACB7UX61</accession>
<dbReference type="EMBL" id="CM037023">
    <property type="protein sequence ID" value="KAH7665486.1"/>
    <property type="molecule type" value="Genomic_DNA"/>
</dbReference>
<organism evidence="1 2">
    <name type="scientific">Dioscorea alata</name>
    <name type="common">Purple yam</name>
    <dbReference type="NCBI Taxonomy" id="55571"/>
    <lineage>
        <taxon>Eukaryota</taxon>
        <taxon>Viridiplantae</taxon>
        <taxon>Streptophyta</taxon>
        <taxon>Embryophyta</taxon>
        <taxon>Tracheophyta</taxon>
        <taxon>Spermatophyta</taxon>
        <taxon>Magnoliopsida</taxon>
        <taxon>Liliopsida</taxon>
        <taxon>Dioscoreales</taxon>
        <taxon>Dioscoreaceae</taxon>
        <taxon>Dioscorea</taxon>
    </lineage>
</organism>
<reference evidence="2" key="1">
    <citation type="journal article" date="2022" name="Nat. Commun.">
        <title>Chromosome evolution and the genetic basis of agronomically important traits in greater yam.</title>
        <authorList>
            <person name="Bredeson J.V."/>
            <person name="Lyons J.B."/>
            <person name="Oniyinde I.O."/>
            <person name="Okereke N.R."/>
            <person name="Kolade O."/>
            <person name="Nnabue I."/>
            <person name="Nwadili C.O."/>
            <person name="Hribova E."/>
            <person name="Parker M."/>
            <person name="Nwogha J."/>
            <person name="Shu S."/>
            <person name="Carlson J."/>
            <person name="Kariba R."/>
            <person name="Muthemba S."/>
            <person name="Knop K."/>
            <person name="Barton G.J."/>
            <person name="Sherwood A.V."/>
            <person name="Lopez-Montes A."/>
            <person name="Asiedu R."/>
            <person name="Jamnadass R."/>
            <person name="Muchugi A."/>
            <person name="Goodstein D."/>
            <person name="Egesi C.N."/>
            <person name="Featherston J."/>
            <person name="Asfaw A."/>
            <person name="Simpson G.G."/>
            <person name="Dolezel J."/>
            <person name="Hendre P.S."/>
            <person name="Van Deynze A."/>
            <person name="Kumar P.L."/>
            <person name="Obidiegwu J.E."/>
            <person name="Bhattacharjee R."/>
            <person name="Rokhsar D.S."/>
        </authorList>
    </citation>
    <scope>NUCLEOTIDE SEQUENCE [LARGE SCALE GENOMIC DNA]</scope>
    <source>
        <strain evidence="2">cv. TDa95/00328</strain>
    </source>
</reference>